<dbReference type="Gene3D" id="3.30.420.150">
    <property type="entry name" value="Exopolyphosphatase. Domain 2"/>
    <property type="match status" value="1"/>
</dbReference>
<dbReference type="InterPro" id="IPR043129">
    <property type="entry name" value="ATPase_NBD"/>
</dbReference>
<gene>
    <name evidence="3" type="ORF">PISL3812_07784</name>
</gene>
<organism evidence="3 4">
    <name type="scientific">Talaromyces islandicus</name>
    <name type="common">Penicillium islandicum</name>
    <dbReference type="NCBI Taxonomy" id="28573"/>
    <lineage>
        <taxon>Eukaryota</taxon>
        <taxon>Fungi</taxon>
        <taxon>Dikarya</taxon>
        <taxon>Ascomycota</taxon>
        <taxon>Pezizomycotina</taxon>
        <taxon>Eurotiomycetes</taxon>
        <taxon>Eurotiomycetidae</taxon>
        <taxon>Eurotiales</taxon>
        <taxon>Trichocomaceae</taxon>
        <taxon>Talaromyces</taxon>
        <taxon>Talaromyces sect. Islandici</taxon>
    </lineage>
</organism>
<dbReference type="SUPFAM" id="SSF53067">
    <property type="entry name" value="Actin-like ATPase domain"/>
    <property type="match status" value="2"/>
</dbReference>
<dbReference type="FunFam" id="3.30.420.150:FF:000007">
    <property type="entry name" value="Retrograde regulation protein 2"/>
    <property type="match status" value="1"/>
</dbReference>
<dbReference type="Pfam" id="PF02541">
    <property type="entry name" value="Ppx-GppA"/>
    <property type="match status" value="1"/>
</dbReference>
<name>A0A0U1M570_TALIS</name>
<feature type="domain" description="RTG2 C-terminal" evidence="2">
    <location>
        <begin position="351"/>
        <end position="564"/>
    </location>
</feature>
<feature type="domain" description="Ppx/GppA phosphatase N-terminal" evidence="1">
    <location>
        <begin position="38"/>
        <end position="344"/>
    </location>
</feature>
<evidence type="ECO:0000313" key="4">
    <source>
        <dbReference type="Proteomes" id="UP000054383"/>
    </source>
</evidence>
<sequence length="587" mass="63772">MASLHDVQAENLYAVVDMGSNGIRFSISNLSPPTTRIMPTVFQDRVGISLYDAQFPAAAGDQRAPIPATVIDEVVTRLLRFKTTCADFDVPTQNIHVLATEATRTALNLAEFLGAIKDRVGWEVTLLSKEDEGRIGALGVASSFASVKGLVMDLGGGSTQLTWMIAHEGVVETSPRGSISFPYGAAALTRRLQLAQGKGEKAVEELRAEMKANFQSAYPSLGVPDSLEREAKEHGGFDLYLSGGGFRGWGYLLMSQSRLSPYPIPIINGFRATPVDFQDTSTVMKTAADAEDNTKIFRVSKRRASQVPAVALLVNVLTECLPAVKAIRFCQGGVREGFLFDRIDSATRKQDPLLVATMPYETRSADAICGLLKASLPETVSPILSRQVPPSFSHSLLRALSNLLFAHVGVPRETRPAAGLYSTTTGILACANSLAHSDRAILALILCERWPGDLAPAEKLQQTRLQQFVSADEAWWCIYLGRVATLIGDVYPAGRVPKDTPRIEFGTSWKQVFKKKQGTTDALCLQVTVNEGVHQTVTDTALKDTIGDIEKCGKLKNWIQAKDRLHEEEKRAGDYGVCVDIELSSSG</sequence>
<protein>
    <submittedName>
        <fullName evidence="3">Retrograde regulation protein 2</fullName>
    </submittedName>
</protein>
<reference evidence="3 4" key="1">
    <citation type="submission" date="2015-04" db="EMBL/GenBank/DDBJ databases">
        <authorList>
            <person name="Syromyatnikov M.Y."/>
            <person name="Popov V.N."/>
        </authorList>
    </citation>
    <scope>NUCLEOTIDE SEQUENCE [LARGE SCALE GENOMIC DNA]</scope>
    <source>
        <strain evidence="3">WF-38-12</strain>
    </source>
</reference>
<dbReference type="PANTHER" id="PTHR30005:SF0">
    <property type="entry name" value="RETROGRADE REGULATION PROTEIN 2"/>
    <property type="match status" value="1"/>
</dbReference>
<dbReference type="GO" id="GO:0006357">
    <property type="term" value="P:regulation of transcription by RNA polymerase II"/>
    <property type="evidence" value="ECO:0007669"/>
    <property type="project" value="TreeGrafter"/>
</dbReference>
<dbReference type="AlphaFoldDB" id="A0A0U1M570"/>
<dbReference type="OrthoDB" id="2985014at2759"/>
<dbReference type="Pfam" id="PF23566">
    <property type="entry name" value="RTG2_C"/>
    <property type="match status" value="1"/>
</dbReference>
<dbReference type="InterPro" id="IPR050273">
    <property type="entry name" value="GppA/Ppx_hydrolase"/>
</dbReference>
<dbReference type="EMBL" id="CVMT01000008">
    <property type="protein sequence ID" value="CRG90739.1"/>
    <property type="molecule type" value="Genomic_DNA"/>
</dbReference>
<accession>A0A0U1M570</accession>
<keyword evidence="4" id="KW-1185">Reference proteome</keyword>
<dbReference type="STRING" id="28573.A0A0U1M570"/>
<evidence type="ECO:0000259" key="1">
    <source>
        <dbReference type="Pfam" id="PF02541"/>
    </source>
</evidence>
<dbReference type="InterPro" id="IPR003695">
    <property type="entry name" value="Ppx_GppA_N"/>
</dbReference>
<dbReference type="InterPro" id="IPR057512">
    <property type="entry name" value="RTG2_C"/>
</dbReference>
<proteinExistence type="predicted"/>
<dbReference type="Gene3D" id="3.30.420.40">
    <property type="match status" value="1"/>
</dbReference>
<dbReference type="OMA" id="GWGYMLM"/>
<dbReference type="FunFam" id="3.30.420.40:FF:000191">
    <property type="entry name" value="Retrograde regulation protein 2"/>
    <property type="match status" value="1"/>
</dbReference>
<evidence type="ECO:0000313" key="3">
    <source>
        <dbReference type="EMBL" id="CRG90739.1"/>
    </source>
</evidence>
<evidence type="ECO:0000259" key="2">
    <source>
        <dbReference type="Pfam" id="PF23566"/>
    </source>
</evidence>
<dbReference type="Proteomes" id="UP000054383">
    <property type="component" value="Unassembled WGS sequence"/>
</dbReference>
<dbReference type="PANTHER" id="PTHR30005">
    <property type="entry name" value="EXOPOLYPHOSPHATASE"/>
    <property type="match status" value="1"/>
</dbReference>